<proteinExistence type="predicted"/>
<dbReference type="InParanoid" id="A0A409X0G4"/>
<comment type="caution">
    <text evidence="2">The sequence shown here is derived from an EMBL/GenBank/DDBJ whole genome shotgun (WGS) entry which is preliminary data.</text>
</comment>
<reference evidence="2 3" key="1">
    <citation type="journal article" date="2018" name="Evol. Lett.">
        <title>Horizontal gene cluster transfer increased hallucinogenic mushroom diversity.</title>
        <authorList>
            <person name="Reynolds H.T."/>
            <person name="Vijayakumar V."/>
            <person name="Gluck-Thaler E."/>
            <person name="Korotkin H.B."/>
            <person name="Matheny P.B."/>
            <person name="Slot J.C."/>
        </authorList>
    </citation>
    <scope>NUCLEOTIDE SEQUENCE [LARGE SCALE GENOMIC DNA]</scope>
    <source>
        <strain evidence="2 3">SRW20</strain>
    </source>
</reference>
<sequence>MWVSLKMSWGRRHIAGTHGVGGRTDLTLFCARSGPTSVPLAMQERAGDGYIPCSSTAPPHLPRAERRASRGSQPIPSSPPSPPPPLRRRAGCVVRTRRSPHPRFGTNTQLHLPRLEDRVGGGYTDSLAHIGCRRRLAALYACRIKLEERVVC</sequence>
<dbReference type="EMBL" id="NHYE01004498">
    <property type="protein sequence ID" value="PPQ84275.1"/>
    <property type="molecule type" value="Genomic_DNA"/>
</dbReference>
<keyword evidence="3" id="KW-1185">Reference proteome</keyword>
<protein>
    <submittedName>
        <fullName evidence="2">Uncharacterized protein</fullName>
    </submittedName>
</protein>
<gene>
    <name evidence="2" type="ORF">CVT26_011896</name>
</gene>
<dbReference type="Proteomes" id="UP000284706">
    <property type="component" value="Unassembled WGS sequence"/>
</dbReference>
<feature type="region of interest" description="Disordered" evidence="1">
    <location>
        <begin position="49"/>
        <end position="89"/>
    </location>
</feature>
<accession>A0A409X0G4</accession>
<evidence type="ECO:0000256" key="1">
    <source>
        <dbReference type="SAM" id="MobiDB-lite"/>
    </source>
</evidence>
<evidence type="ECO:0000313" key="2">
    <source>
        <dbReference type="EMBL" id="PPQ84275.1"/>
    </source>
</evidence>
<evidence type="ECO:0000313" key="3">
    <source>
        <dbReference type="Proteomes" id="UP000284706"/>
    </source>
</evidence>
<organism evidence="2 3">
    <name type="scientific">Gymnopilus dilepis</name>
    <dbReference type="NCBI Taxonomy" id="231916"/>
    <lineage>
        <taxon>Eukaryota</taxon>
        <taxon>Fungi</taxon>
        <taxon>Dikarya</taxon>
        <taxon>Basidiomycota</taxon>
        <taxon>Agaricomycotina</taxon>
        <taxon>Agaricomycetes</taxon>
        <taxon>Agaricomycetidae</taxon>
        <taxon>Agaricales</taxon>
        <taxon>Agaricineae</taxon>
        <taxon>Hymenogastraceae</taxon>
        <taxon>Gymnopilus</taxon>
    </lineage>
</organism>
<dbReference type="AlphaFoldDB" id="A0A409X0G4"/>
<feature type="compositionally biased region" description="Pro residues" evidence="1">
    <location>
        <begin position="76"/>
        <end position="85"/>
    </location>
</feature>
<name>A0A409X0G4_9AGAR</name>